<protein>
    <submittedName>
        <fullName evidence="1">Uncharacterized protein</fullName>
    </submittedName>
</protein>
<name>A0ACD3A2Q2_9AGAR</name>
<proteinExistence type="predicted"/>
<evidence type="ECO:0000313" key="1">
    <source>
        <dbReference type="EMBL" id="TFK59669.1"/>
    </source>
</evidence>
<dbReference type="Proteomes" id="UP000308600">
    <property type="component" value="Unassembled WGS sequence"/>
</dbReference>
<accession>A0ACD3A2Q2</accession>
<sequence length="402" mass="44754">MCTGIAFQLVDDVLDYASPSDTFGGAPEMGELMGRKFERLGDVELACRLVHDSAGVQRTREADQAKEVLLHLPESEARQALPRQECIIGPDEVVIQGCPHSLSTVTPPTSFNAVPRILDALAAICVNGLQRLSSKLRNMIFTRTLPKIRRRLNRLGDYFTIWLSVLEERMQEEDWAQLPSFDEPHPIQLHRNLDIAMRVLSDSLPGPGRIGFTTDDYWGLVTSSRGIGTGRLVDVVWGILIHQRSTDPLQSSSGEGLVPTKVVGNPKSEQSTVTQQNVKSTSVPSRSGPSSANMGVGTTMVLLIVSAVLCLGWNIAVKLNDLLAKALEPRSKSEAQDIMRRRPRHRWRTRVPSRSIADAGSAARVEEKTKKLFMAKISELLYEGWKKREYTIMHRLDDLRDL</sequence>
<evidence type="ECO:0000313" key="2">
    <source>
        <dbReference type="Proteomes" id="UP000308600"/>
    </source>
</evidence>
<gene>
    <name evidence="1" type="ORF">BDN72DRAFT_905635</name>
</gene>
<keyword evidence="2" id="KW-1185">Reference proteome</keyword>
<reference evidence="1 2" key="1">
    <citation type="journal article" date="2019" name="Nat. Ecol. Evol.">
        <title>Megaphylogeny resolves global patterns of mushroom evolution.</title>
        <authorList>
            <person name="Varga T."/>
            <person name="Krizsan K."/>
            <person name="Foldi C."/>
            <person name="Dima B."/>
            <person name="Sanchez-Garcia M."/>
            <person name="Sanchez-Ramirez S."/>
            <person name="Szollosi G.J."/>
            <person name="Szarkandi J.G."/>
            <person name="Papp V."/>
            <person name="Albert L."/>
            <person name="Andreopoulos W."/>
            <person name="Angelini C."/>
            <person name="Antonin V."/>
            <person name="Barry K.W."/>
            <person name="Bougher N.L."/>
            <person name="Buchanan P."/>
            <person name="Buyck B."/>
            <person name="Bense V."/>
            <person name="Catcheside P."/>
            <person name="Chovatia M."/>
            <person name="Cooper J."/>
            <person name="Damon W."/>
            <person name="Desjardin D."/>
            <person name="Finy P."/>
            <person name="Geml J."/>
            <person name="Haridas S."/>
            <person name="Hughes K."/>
            <person name="Justo A."/>
            <person name="Karasinski D."/>
            <person name="Kautmanova I."/>
            <person name="Kiss B."/>
            <person name="Kocsube S."/>
            <person name="Kotiranta H."/>
            <person name="LaButti K.M."/>
            <person name="Lechner B.E."/>
            <person name="Liimatainen K."/>
            <person name="Lipzen A."/>
            <person name="Lukacs Z."/>
            <person name="Mihaltcheva S."/>
            <person name="Morgado L.N."/>
            <person name="Niskanen T."/>
            <person name="Noordeloos M.E."/>
            <person name="Ohm R.A."/>
            <person name="Ortiz-Santana B."/>
            <person name="Ovrebo C."/>
            <person name="Racz N."/>
            <person name="Riley R."/>
            <person name="Savchenko A."/>
            <person name="Shiryaev A."/>
            <person name="Soop K."/>
            <person name="Spirin V."/>
            <person name="Szebenyi C."/>
            <person name="Tomsovsky M."/>
            <person name="Tulloss R.E."/>
            <person name="Uehling J."/>
            <person name="Grigoriev I.V."/>
            <person name="Vagvolgyi C."/>
            <person name="Papp T."/>
            <person name="Martin F.M."/>
            <person name="Miettinen O."/>
            <person name="Hibbett D.S."/>
            <person name="Nagy L.G."/>
        </authorList>
    </citation>
    <scope>NUCLEOTIDE SEQUENCE [LARGE SCALE GENOMIC DNA]</scope>
    <source>
        <strain evidence="1 2">NL-1719</strain>
    </source>
</reference>
<dbReference type="EMBL" id="ML208920">
    <property type="protein sequence ID" value="TFK59669.1"/>
    <property type="molecule type" value="Genomic_DNA"/>
</dbReference>
<organism evidence="1 2">
    <name type="scientific">Pluteus cervinus</name>
    <dbReference type="NCBI Taxonomy" id="181527"/>
    <lineage>
        <taxon>Eukaryota</taxon>
        <taxon>Fungi</taxon>
        <taxon>Dikarya</taxon>
        <taxon>Basidiomycota</taxon>
        <taxon>Agaricomycotina</taxon>
        <taxon>Agaricomycetes</taxon>
        <taxon>Agaricomycetidae</taxon>
        <taxon>Agaricales</taxon>
        <taxon>Pluteineae</taxon>
        <taxon>Pluteaceae</taxon>
        <taxon>Pluteus</taxon>
    </lineage>
</organism>